<dbReference type="InterPro" id="IPR013126">
    <property type="entry name" value="Hsp_70_fam"/>
</dbReference>
<keyword evidence="5" id="KW-1185">Reference proteome</keyword>
<sequence length="392" mass="44857">MTEFEIITNDQGNHTTLSYVTFTETERLIGNAAKNQASMNPQNTVFNTKRLISHSYNDHDIRTDMEHWPFKVIEKNERPYIQVEYKGEKKDFTSVEISSIILIKMKETAESFLNTKVKVLRIINEATAAAIAYSLDKKDDGERNVLIYDLGGSSFDVSLLTIEEGIFEVKSVAKFERKFKKNLSTNARSLQLLRTAYKHAKRNLSSSLRYYIKIDFLFEGINFYFDLTRAKFEKLNQDLFRNTMVPIEKVLRDSKIDKSQIHEIVLVGGSTRIPKIQQMVSEFFDAIAYGAAVQASVLAREISEKTHSFLLLDVTALSLGIETAGSFMKILLSVILDYLSKNLKPFPQILSINDLRIKVFEGEHLQTIDNNFLGKFRLTEIQPAPNDIPQIE</sequence>
<evidence type="ECO:0000256" key="2">
    <source>
        <dbReference type="ARBA" id="ARBA00022741"/>
    </source>
</evidence>
<proteinExistence type="inferred from homology"/>
<dbReference type="SUPFAM" id="SSF100920">
    <property type="entry name" value="Heat shock protein 70kD (HSP70), peptide-binding domain"/>
    <property type="match status" value="1"/>
</dbReference>
<comment type="similarity">
    <text evidence="1">Belongs to the heat shock protein 70 family.</text>
</comment>
<dbReference type="PROSITE" id="PS00329">
    <property type="entry name" value="HSP70_2"/>
    <property type="match status" value="1"/>
</dbReference>
<dbReference type="GO" id="GO:0140662">
    <property type="term" value="F:ATP-dependent protein folding chaperone"/>
    <property type="evidence" value="ECO:0007669"/>
    <property type="project" value="InterPro"/>
</dbReference>
<dbReference type="Proteomes" id="UP001153678">
    <property type="component" value="Unassembled WGS sequence"/>
</dbReference>
<dbReference type="Pfam" id="PF00012">
    <property type="entry name" value="HSP70"/>
    <property type="match status" value="2"/>
</dbReference>
<dbReference type="Gene3D" id="3.30.420.40">
    <property type="match status" value="5"/>
</dbReference>
<reference evidence="4" key="1">
    <citation type="submission" date="2022-08" db="EMBL/GenBank/DDBJ databases">
        <authorList>
            <person name="Kallberg Y."/>
            <person name="Tangrot J."/>
            <person name="Rosling A."/>
        </authorList>
    </citation>
    <scope>NUCLEOTIDE SEQUENCE</scope>
    <source>
        <strain evidence="4">Wild A</strain>
    </source>
</reference>
<dbReference type="PANTHER" id="PTHR19375">
    <property type="entry name" value="HEAT SHOCK PROTEIN 70KDA"/>
    <property type="match status" value="1"/>
</dbReference>
<dbReference type="GO" id="GO:0005524">
    <property type="term" value="F:ATP binding"/>
    <property type="evidence" value="ECO:0007669"/>
    <property type="project" value="UniProtKB-KW"/>
</dbReference>
<dbReference type="Gene3D" id="2.60.34.10">
    <property type="entry name" value="Substrate Binding Domain Of DNAk, Chain A, domain 1"/>
    <property type="match status" value="1"/>
</dbReference>
<dbReference type="FunFam" id="3.30.420.40:FF:000028">
    <property type="entry name" value="heat shock 70 kDa protein-like"/>
    <property type="match status" value="1"/>
</dbReference>
<dbReference type="Gene3D" id="3.90.640.10">
    <property type="entry name" value="Actin, Chain A, domain 4"/>
    <property type="match status" value="1"/>
</dbReference>
<evidence type="ECO:0000313" key="4">
    <source>
        <dbReference type="EMBL" id="CAI2172806.1"/>
    </source>
</evidence>
<accession>A0A9W4WYD4</accession>
<keyword evidence="3" id="KW-0067">ATP-binding</keyword>
<comment type="caution">
    <text evidence="4">The sequence shown here is derived from an EMBL/GenBank/DDBJ whole genome shotgun (WGS) entry which is preliminary data.</text>
</comment>
<dbReference type="PRINTS" id="PR00301">
    <property type="entry name" value="HEATSHOCK70"/>
</dbReference>
<dbReference type="InterPro" id="IPR018181">
    <property type="entry name" value="Heat_shock_70_CS"/>
</dbReference>
<evidence type="ECO:0000256" key="3">
    <source>
        <dbReference type="ARBA" id="ARBA00022840"/>
    </source>
</evidence>
<evidence type="ECO:0000256" key="1">
    <source>
        <dbReference type="ARBA" id="ARBA00007381"/>
    </source>
</evidence>
<organism evidence="4 5">
    <name type="scientific">Funneliformis geosporum</name>
    <dbReference type="NCBI Taxonomy" id="1117311"/>
    <lineage>
        <taxon>Eukaryota</taxon>
        <taxon>Fungi</taxon>
        <taxon>Fungi incertae sedis</taxon>
        <taxon>Mucoromycota</taxon>
        <taxon>Glomeromycotina</taxon>
        <taxon>Glomeromycetes</taxon>
        <taxon>Glomerales</taxon>
        <taxon>Glomeraceae</taxon>
        <taxon>Funneliformis</taxon>
    </lineage>
</organism>
<gene>
    <name evidence="4" type="ORF">FWILDA_LOCUS5767</name>
</gene>
<evidence type="ECO:0000313" key="5">
    <source>
        <dbReference type="Proteomes" id="UP001153678"/>
    </source>
</evidence>
<dbReference type="OrthoDB" id="2401965at2759"/>
<dbReference type="PROSITE" id="PS01036">
    <property type="entry name" value="HSP70_3"/>
    <property type="match status" value="1"/>
</dbReference>
<dbReference type="SUPFAM" id="SSF53067">
    <property type="entry name" value="Actin-like ATPase domain"/>
    <property type="match status" value="2"/>
</dbReference>
<name>A0A9W4WYD4_9GLOM</name>
<protein>
    <submittedName>
        <fullName evidence="4">10083_t:CDS:1</fullName>
    </submittedName>
</protein>
<dbReference type="InterPro" id="IPR029047">
    <property type="entry name" value="HSP70_peptide-bd_sf"/>
</dbReference>
<dbReference type="EMBL" id="CAMKVN010000985">
    <property type="protein sequence ID" value="CAI2172806.1"/>
    <property type="molecule type" value="Genomic_DNA"/>
</dbReference>
<dbReference type="FunFam" id="3.30.30.30:FF:000001">
    <property type="entry name" value="heat shock 70 kDa protein-like"/>
    <property type="match status" value="1"/>
</dbReference>
<dbReference type="InterPro" id="IPR043129">
    <property type="entry name" value="ATPase_NBD"/>
</dbReference>
<dbReference type="AlphaFoldDB" id="A0A9W4WYD4"/>
<keyword evidence="2" id="KW-0547">Nucleotide-binding</keyword>
<dbReference type="FunFam" id="3.90.640.10:FF:000010">
    <property type="entry name" value="heat shock 70 kDa protein 14"/>
    <property type="match status" value="1"/>
</dbReference>